<evidence type="ECO:0000313" key="4">
    <source>
        <dbReference type="Proteomes" id="UP001500503"/>
    </source>
</evidence>
<accession>A0ABP8QUQ4</accession>
<dbReference type="EMBL" id="BAABHF010000046">
    <property type="protein sequence ID" value="GAA4510859.1"/>
    <property type="molecule type" value="Genomic_DNA"/>
</dbReference>
<feature type="region of interest" description="Disordered" evidence="1">
    <location>
        <begin position="62"/>
        <end position="104"/>
    </location>
</feature>
<evidence type="ECO:0000313" key="3">
    <source>
        <dbReference type="EMBL" id="GAA4510859.1"/>
    </source>
</evidence>
<keyword evidence="4" id="KW-1185">Reference proteome</keyword>
<gene>
    <name evidence="3" type="ORF">GCM10023191_074120</name>
</gene>
<name>A0ABP8QUQ4_9ACTN</name>
<feature type="transmembrane region" description="Helical" evidence="2">
    <location>
        <begin position="39"/>
        <end position="58"/>
    </location>
</feature>
<protein>
    <submittedName>
        <fullName evidence="3">Uncharacterized protein</fullName>
    </submittedName>
</protein>
<proteinExistence type="predicted"/>
<feature type="compositionally biased region" description="Basic and acidic residues" evidence="1">
    <location>
        <begin position="62"/>
        <end position="71"/>
    </location>
</feature>
<keyword evidence="2" id="KW-0472">Membrane</keyword>
<evidence type="ECO:0000256" key="2">
    <source>
        <dbReference type="SAM" id="Phobius"/>
    </source>
</evidence>
<comment type="caution">
    <text evidence="3">The sequence shown here is derived from an EMBL/GenBank/DDBJ whole genome shotgun (WGS) entry which is preliminary data.</text>
</comment>
<evidence type="ECO:0000256" key="1">
    <source>
        <dbReference type="SAM" id="MobiDB-lite"/>
    </source>
</evidence>
<sequence>MTGRVLTWSGGVVAVVSAVVLVVYFVVAGFHLIDTLGVIGAVVGIAGLVLAVYGIVLSRHADDGEDERRDPPSASPGPRVTQRARASGHGRVYQAGRDQKNNDK</sequence>
<organism evidence="3 4">
    <name type="scientific">Actinoallomurus oryzae</name>
    <dbReference type="NCBI Taxonomy" id="502180"/>
    <lineage>
        <taxon>Bacteria</taxon>
        <taxon>Bacillati</taxon>
        <taxon>Actinomycetota</taxon>
        <taxon>Actinomycetes</taxon>
        <taxon>Streptosporangiales</taxon>
        <taxon>Thermomonosporaceae</taxon>
        <taxon>Actinoallomurus</taxon>
    </lineage>
</organism>
<keyword evidence="2" id="KW-1133">Transmembrane helix</keyword>
<keyword evidence="2" id="KW-0812">Transmembrane</keyword>
<feature type="transmembrane region" description="Helical" evidence="2">
    <location>
        <begin position="12"/>
        <end position="33"/>
    </location>
</feature>
<dbReference type="Proteomes" id="UP001500503">
    <property type="component" value="Unassembled WGS sequence"/>
</dbReference>
<reference evidence="4" key="1">
    <citation type="journal article" date="2019" name="Int. J. Syst. Evol. Microbiol.">
        <title>The Global Catalogue of Microorganisms (GCM) 10K type strain sequencing project: providing services to taxonomists for standard genome sequencing and annotation.</title>
        <authorList>
            <consortium name="The Broad Institute Genomics Platform"/>
            <consortium name="The Broad Institute Genome Sequencing Center for Infectious Disease"/>
            <person name="Wu L."/>
            <person name="Ma J."/>
        </authorList>
    </citation>
    <scope>NUCLEOTIDE SEQUENCE [LARGE SCALE GENOMIC DNA]</scope>
    <source>
        <strain evidence="4">JCM 17933</strain>
    </source>
</reference>